<dbReference type="Proteomes" id="UP000230779">
    <property type="component" value="Unassembled WGS sequence"/>
</dbReference>
<evidence type="ECO:0000313" key="2">
    <source>
        <dbReference type="EMBL" id="PIY97289.1"/>
    </source>
</evidence>
<gene>
    <name evidence="2" type="ORF">COY66_00120</name>
</gene>
<evidence type="ECO:0000256" key="1">
    <source>
        <dbReference type="SAM" id="Phobius"/>
    </source>
</evidence>
<dbReference type="AlphaFoldDB" id="A0A2M7RKK9"/>
<evidence type="ECO:0008006" key="4">
    <source>
        <dbReference type="Google" id="ProtNLM"/>
    </source>
</evidence>
<evidence type="ECO:0000313" key="3">
    <source>
        <dbReference type="Proteomes" id="UP000230779"/>
    </source>
</evidence>
<dbReference type="Gene3D" id="3.30.70.60">
    <property type="match status" value="1"/>
</dbReference>
<sequence length="187" mass="21565">MKITPKIKLYILISFLFVVIAVIIIFIIFPFQKKIRLLSQNIYDQRVNYEFIFQQRQNVVRLEREIKEIELNKEKIAPALFSRNETLELITALETLSQNNGLENQVLNLSNPSLMDSGLMISSLRIDFTTTYPGLVKWMQDIDKQSFYLIIDSINAGQQSTQINNGDFEAAGNNPISVNISAKVYWL</sequence>
<dbReference type="EMBL" id="PFMD01000002">
    <property type="protein sequence ID" value="PIY97289.1"/>
    <property type="molecule type" value="Genomic_DNA"/>
</dbReference>
<protein>
    <recommendedName>
        <fullName evidence="4">Type 4a pilus biogenesis protein PilO</fullName>
    </recommendedName>
</protein>
<proteinExistence type="predicted"/>
<reference evidence="2 3" key="1">
    <citation type="submission" date="2017-09" db="EMBL/GenBank/DDBJ databases">
        <title>Depth-based differentiation of microbial function through sediment-hosted aquifers and enrichment of novel symbionts in the deep terrestrial subsurface.</title>
        <authorList>
            <person name="Probst A.J."/>
            <person name="Ladd B."/>
            <person name="Jarett J.K."/>
            <person name="Geller-Mcgrath D.E."/>
            <person name="Sieber C.M."/>
            <person name="Emerson J.B."/>
            <person name="Anantharaman K."/>
            <person name="Thomas B.C."/>
            <person name="Malmstrom R."/>
            <person name="Stieglmeier M."/>
            <person name="Klingl A."/>
            <person name="Woyke T."/>
            <person name="Ryan C.M."/>
            <person name="Banfield J.F."/>
        </authorList>
    </citation>
    <scope>NUCLEOTIDE SEQUENCE [LARGE SCALE GENOMIC DNA]</scope>
    <source>
        <strain evidence="2">CG_4_10_14_0_8_um_filter_42_10</strain>
    </source>
</reference>
<comment type="caution">
    <text evidence="2">The sequence shown here is derived from an EMBL/GenBank/DDBJ whole genome shotgun (WGS) entry which is preliminary data.</text>
</comment>
<keyword evidence="1" id="KW-1133">Transmembrane helix</keyword>
<accession>A0A2M7RKK9</accession>
<organism evidence="2 3">
    <name type="scientific">Candidatus Kerfeldbacteria bacterium CG_4_10_14_0_8_um_filter_42_10</name>
    <dbReference type="NCBI Taxonomy" id="2014248"/>
    <lineage>
        <taxon>Bacteria</taxon>
        <taxon>Candidatus Kerfeldiibacteriota</taxon>
    </lineage>
</organism>
<keyword evidence="1" id="KW-0472">Membrane</keyword>
<name>A0A2M7RKK9_9BACT</name>
<feature type="transmembrane region" description="Helical" evidence="1">
    <location>
        <begin position="9"/>
        <end position="31"/>
    </location>
</feature>
<keyword evidence="1" id="KW-0812">Transmembrane</keyword>
<dbReference type="InterPro" id="IPR014717">
    <property type="entry name" value="Transl_elong_EF1B/ribsomal_bS6"/>
</dbReference>